<dbReference type="GO" id="GO:0007224">
    <property type="term" value="P:smoothened signaling pathway"/>
    <property type="evidence" value="ECO:0007669"/>
    <property type="project" value="TreeGrafter"/>
</dbReference>
<reference evidence="7" key="2">
    <citation type="submission" date="2017-10" db="EMBL/GenBank/DDBJ databases">
        <title>Ladona fulva Genome sequencing and assembly.</title>
        <authorList>
            <person name="Murali S."/>
            <person name="Richards S."/>
            <person name="Bandaranaike D."/>
            <person name="Bellair M."/>
            <person name="Blankenburg K."/>
            <person name="Chao H."/>
            <person name="Dinh H."/>
            <person name="Doddapaneni H."/>
            <person name="Dugan-Rocha S."/>
            <person name="Elkadiri S."/>
            <person name="Gnanaolivu R."/>
            <person name="Hernandez B."/>
            <person name="Skinner E."/>
            <person name="Javaid M."/>
            <person name="Lee S."/>
            <person name="Li M."/>
            <person name="Ming W."/>
            <person name="Munidasa M."/>
            <person name="Muniz J."/>
            <person name="Nguyen L."/>
            <person name="Hughes D."/>
            <person name="Osuji N."/>
            <person name="Pu L.-L."/>
            <person name="Puazo M."/>
            <person name="Qu C."/>
            <person name="Quiroz J."/>
            <person name="Raj R."/>
            <person name="Weissenberger G."/>
            <person name="Xin Y."/>
            <person name="Zou X."/>
            <person name="Han Y."/>
            <person name="Worley K."/>
            <person name="Muzny D."/>
            <person name="Gibbs R."/>
        </authorList>
    </citation>
    <scope>NUCLEOTIDE SEQUENCE</scope>
    <source>
        <strain evidence="7">Sampled in the wild</strain>
    </source>
</reference>
<keyword evidence="8" id="KW-1185">Reference proteome</keyword>
<comment type="caution">
    <text evidence="7">The sequence shown here is derived from an EMBL/GenBank/DDBJ whole genome shotgun (WGS) entry which is preliminary data.</text>
</comment>
<keyword evidence="5" id="KW-0325">Glycoprotein</keyword>
<dbReference type="AlphaFoldDB" id="A0A8K0JVF7"/>
<dbReference type="PANTHER" id="PTHR45951:SF3">
    <property type="entry name" value="PROTEIN DISPATCHED"/>
    <property type="match status" value="1"/>
</dbReference>
<reference evidence="7" key="1">
    <citation type="submission" date="2013-04" db="EMBL/GenBank/DDBJ databases">
        <authorList>
            <person name="Qu J."/>
            <person name="Murali S.C."/>
            <person name="Bandaranaike D."/>
            <person name="Bellair M."/>
            <person name="Blankenburg K."/>
            <person name="Chao H."/>
            <person name="Dinh H."/>
            <person name="Doddapaneni H."/>
            <person name="Downs B."/>
            <person name="Dugan-Rocha S."/>
            <person name="Elkadiri S."/>
            <person name="Gnanaolivu R.D."/>
            <person name="Hernandez B."/>
            <person name="Javaid M."/>
            <person name="Jayaseelan J.C."/>
            <person name="Lee S."/>
            <person name="Li M."/>
            <person name="Ming W."/>
            <person name="Munidasa M."/>
            <person name="Muniz J."/>
            <person name="Nguyen L."/>
            <person name="Ongeri F."/>
            <person name="Osuji N."/>
            <person name="Pu L.-L."/>
            <person name="Puazo M."/>
            <person name="Qu C."/>
            <person name="Quiroz J."/>
            <person name="Raj R."/>
            <person name="Weissenberger G."/>
            <person name="Xin Y."/>
            <person name="Zou X."/>
            <person name="Han Y."/>
            <person name="Richards S."/>
            <person name="Worley K."/>
            <person name="Muzny D."/>
            <person name="Gibbs R."/>
        </authorList>
    </citation>
    <scope>NUCLEOTIDE SEQUENCE</scope>
    <source>
        <strain evidence="7">Sampled in the wild</strain>
    </source>
</reference>
<dbReference type="Proteomes" id="UP000792457">
    <property type="component" value="Unassembled WGS sequence"/>
</dbReference>
<keyword evidence="3 6" id="KW-1133">Transmembrane helix</keyword>
<keyword evidence="4 6" id="KW-0472">Membrane</keyword>
<evidence type="ECO:0000313" key="8">
    <source>
        <dbReference type="Proteomes" id="UP000792457"/>
    </source>
</evidence>
<keyword evidence="2 6" id="KW-0812">Transmembrane</keyword>
<evidence type="ECO:0000256" key="2">
    <source>
        <dbReference type="ARBA" id="ARBA00022692"/>
    </source>
</evidence>
<dbReference type="PANTHER" id="PTHR45951">
    <property type="entry name" value="PROTEIN DISPATCHED-RELATED"/>
    <property type="match status" value="1"/>
</dbReference>
<dbReference type="EMBL" id="KZ308153">
    <property type="protein sequence ID" value="KAG8223148.1"/>
    <property type="molecule type" value="Genomic_DNA"/>
</dbReference>
<dbReference type="GO" id="GO:0022857">
    <property type="term" value="F:transmembrane transporter activity"/>
    <property type="evidence" value="ECO:0007669"/>
    <property type="project" value="TreeGrafter"/>
</dbReference>
<accession>A0A8K0JVF7</accession>
<name>A0A8K0JVF7_LADFU</name>
<feature type="transmembrane region" description="Helical" evidence="6">
    <location>
        <begin position="25"/>
        <end position="44"/>
    </location>
</feature>
<evidence type="ECO:0000256" key="5">
    <source>
        <dbReference type="ARBA" id="ARBA00023180"/>
    </source>
</evidence>
<sequence>MYACSGGGFEERTKLYSHLLAEHPYTVLFSVALVFVTIISLPFITHKFPDFSDPQLGFESRGTIVSSRLTAWDNLVEATRTSGPLTLNPSELYHHEEKIYKRLFSDGRKKKNRIKVKARSTIYSGY</sequence>
<proteinExistence type="predicted"/>
<evidence type="ECO:0000256" key="3">
    <source>
        <dbReference type="ARBA" id="ARBA00022989"/>
    </source>
</evidence>
<evidence type="ECO:0000256" key="1">
    <source>
        <dbReference type="ARBA" id="ARBA00004141"/>
    </source>
</evidence>
<protein>
    <submittedName>
        <fullName evidence="7">Uncharacterized protein</fullName>
    </submittedName>
</protein>
<organism evidence="7 8">
    <name type="scientific">Ladona fulva</name>
    <name type="common">Scarce chaser dragonfly</name>
    <name type="synonym">Libellula fulva</name>
    <dbReference type="NCBI Taxonomy" id="123851"/>
    <lineage>
        <taxon>Eukaryota</taxon>
        <taxon>Metazoa</taxon>
        <taxon>Ecdysozoa</taxon>
        <taxon>Arthropoda</taxon>
        <taxon>Hexapoda</taxon>
        <taxon>Insecta</taxon>
        <taxon>Pterygota</taxon>
        <taxon>Palaeoptera</taxon>
        <taxon>Odonata</taxon>
        <taxon>Epiprocta</taxon>
        <taxon>Anisoptera</taxon>
        <taxon>Libelluloidea</taxon>
        <taxon>Libellulidae</taxon>
        <taxon>Ladona</taxon>
    </lineage>
</organism>
<dbReference type="OrthoDB" id="193905at2759"/>
<dbReference type="GO" id="GO:0016020">
    <property type="term" value="C:membrane"/>
    <property type="evidence" value="ECO:0007669"/>
    <property type="project" value="UniProtKB-SubCell"/>
</dbReference>
<comment type="subcellular location">
    <subcellularLocation>
        <location evidence="1">Membrane</location>
        <topology evidence="1">Multi-pass membrane protein</topology>
    </subcellularLocation>
</comment>
<evidence type="ECO:0000256" key="6">
    <source>
        <dbReference type="SAM" id="Phobius"/>
    </source>
</evidence>
<evidence type="ECO:0000313" key="7">
    <source>
        <dbReference type="EMBL" id="KAG8223148.1"/>
    </source>
</evidence>
<gene>
    <name evidence="7" type="ORF">J437_LFUL000571</name>
</gene>
<dbReference type="InterPro" id="IPR052081">
    <property type="entry name" value="Dispatched_Hh_regulator"/>
</dbReference>
<evidence type="ECO:0000256" key="4">
    <source>
        <dbReference type="ARBA" id="ARBA00023136"/>
    </source>
</evidence>